<dbReference type="STRING" id="406100.SAMN04488052_10731"/>
<comment type="subunit">
    <text evidence="4 6">The basal body constitutes a major portion of the flagellar organelle and consists of five rings (E,L,P,S, and M) mounted on a central rod. The rod consists of about 26 subunits of FlgG in the distal portion, and FlgB, FlgC and FlgF are thought to build up the proximal portion of the rod with about 6 subunits each.</text>
</comment>
<dbReference type="Pfam" id="PF22692">
    <property type="entry name" value="LlgE_F_G_D1"/>
    <property type="match status" value="1"/>
</dbReference>
<dbReference type="NCBIfam" id="TIGR02490">
    <property type="entry name" value="flgF"/>
    <property type="match status" value="1"/>
</dbReference>
<dbReference type="InterPro" id="IPR010930">
    <property type="entry name" value="Flg_bb/hook_C_dom"/>
</dbReference>
<comment type="similarity">
    <text evidence="2 6">Belongs to the flagella basal body rod proteins family.</text>
</comment>
<evidence type="ECO:0000256" key="3">
    <source>
        <dbReference type="ARBA" id="ARBA00023143"/>
    </source>
</evidence>
<keyword evidence="9" id="KW-0282">Flagellum</keyword>
<dbReference type="InterPro" id="IPR020013">
    <property type="entry name" value="Flagellar_FlgE/F/G"/>
</dbReference>
<protein>
    <recommendedName>
        <fullName evidence="5 6">Flagellar basal-body rod protein FlgF</fullName>
    </recommendedName>
</protein>
<evidence type="ECO:0000259" key="8">
    <source>
        <dbReference type="Pfam" id="PF22692"/>
    </source>
</evidence>
<dbReference type="AlphaFoldDB" id="A0A1H8UJL2"/>
<dbReference type="PANTHER" id="PTHR30435:SF18">
    <property type="entry name" value="FLAGELLAR BASAL-BODY ROD PROTEIN FLGF"/>
    <property type="match status" value="1"/>
</dbReference>
<dbReference type="GO" id="GO:0030694">
    <property type="term" value="C:bacterial-type flagellum basal body, rod"/>
    <property type="evidence" value="ECO:0007669"/>
    <property type="project" value="UniProtKB-UniRule"/>
</dbReference>
<feature type="domain" description="Flagellar basal-body/hook protein C-terminal" evidence="7">
    <location>
        <begin position="198"/>
        <end position="242"/>
    </location>
</feature>
<evidence type="ECO:0000256" key="1">
    <source>
        <dbReference type="ARBA" id="ARBA00004117"/>
    </source>
</evidence>
<sequence length="247" mass="26339">MDNFAYLSMTGAKHALQAQQHTSHNLSNANTPGFRADMDQLITHPVSGPGFDSRAYSAESSVGWDFNPGTMQTTGRDMDVALQGEGFFAVQGADGNEAYTRRGDMRVSNMGLLENGAGQQVMGENGPIAIPPADKVDIGDDGTISIIPDGGDAEELVIIDRVKMVNPAEQDLEKGDDGLFRLADGDVAPADAQMRLSSGTLEGSNVSSVDAMVELIDNQRQFEMHVKMLTNAEENDAASSSLLRMQG</sequence>
<evidence type="ECO:0000256" key="6">
    <source>
        <dbReference type="RuleBase" id="RU362116"/>
    </source>
</evidence>
<dbReference type="NCBIfam" id="NF009280">
    <property type="entry name" value="PRK12640.1"/>
    <property type="match status" value="1"/>
</dbReference>
<dbReference type="GO" id="GO:0071978">
    <property type="term" value="P:bacterial-type flagellum-dependent swarming motility"/>
    <property type="evidence" value="ECO:0007669"/>
    <property type="project" value="TreeGrafter"/>
</dbReference>
<evidence type="ECO:0000259" key="7">
    <source>
        <dbReference type="Pfam" id="PF06429"/>
    </source>
</evidence>
<accession>A0A1H8UJL2</accession>
<comment type="subcellular location">
    <subcellularLocation>
        <location evidence="1 6">Bacterial flagellum basal body</location>
    </subcellularLocation>
</comment>
<name>A0A1H8UJL2_9GAMM</name>
<reference evidence="9 10" key="1">
    <citation type="submission" date="2016-10" db="EMBL/GenBank/DDBJ databases">
        <authorList>
            <person name="de Groot N.N."/>
        </authorList>
    </citation>
    <scope>NUCLEOTIDE SEQUENCE [LARGE SCALE GENOMIC DNA]</scope>
    <source>
        <strain evidence="9 10">CGMCC 1.6291</strain>
    </source>
</reference>
<dbReference type="Proteomes" id="UP000199657">
    <property type="component" value="Unassembled WGS sequence"/>
</dbReference>
<dbReference type="RefSeq" id="WP_091645024.1">
    <property type="nucleotide sequence ID" value="NZ_FOEG01000007.1"/>
</dbReference>
<evidence type="ECO:0000256" key="5">
    <source>
        <dbReference type="ARBA" id="ARBA00040228"/>
    </source>
</evidence>
<proteinExistence type="inferred from homology"/>
<evidence type="ECO:0000256" key="4">
    <source>
        <dbReference type="ARBA" id="ARBA00038560"/>
    </source>
</evidence>
<dbReference type="Pfam" id="PF06429">
    <property type="entry name" value="Flg_bbr_C"/>
    <property type="match status" value="1"/>
</dbReference>
<gene>
    <name evidence="9" type="ORF">SAMN04488052_10731</name>
</gene>
<dbReference type="SUPFAM" id="SSF117143">
    <property type="entry name" value="Flagellar hook protein flgE"/>
    <property type="match status" value="1"/>
</dbReference>
<keyword evidence="9" id="KW-0969">Cilium</keyword>
<dbReference type="PANTHER" id="PTHR30435">
    <property type="entry name" value="FLAGELLAR PROTEIN"/>
    <property type="match status" value="1"/>
</dbReference>
<keyword evidence="10" id="KW-1185">Reference proteome</keyword>
<dbReference type="InterPro" id="IPR012836">
    <property type="entry name" value="FlgF"/>
</dbReference>
<evidence type="ECO:0000313" key="9">
    <source>
        <dbReference type="EMBL" id="SEP03420.1"/>
    </source>
</evidence>
<dbReference type="EMBL" id="FOEG01000007">
    <property type="protein sequence ID" value="SEP03420.1"/>
    <property type="molecule type" value="Genomic_DNA"/>
</dbReference>
<feature type="domain" description="Flagellar hook protein FlgE/F/G-like D1" evidence="8">
    <location>
        <begin position="81"/>
        <end position="145"/>
    </location>
</feature>
<dbReference type="NCBIfam" id="TIGR03506">
    <property type="entry name" value="FlgEFG_subfam"/>
    <property type="match status" value="1"/>
</dbReference>
<organism evidence="9 10">
    <name type="scientific">Aquisalimonas asiatica</name>
    <dbReference type="NCBI Taxonomy" id="406100"/>
    <lineage>
        <taxon>Bacteria</taxon>
        <taxon>Pseudomonadati</taxon>
        <taxon>Pseudomonadota</taxon>
        <taxon>Gammaproteobacteria</taxon>
        <taxon>Chromatiales</taxon>
        <taxon>Ectothiorhodospiraceae</taxon>
        <taxon>Aquisalimonas</taxon>
    </lineage>
</organism>
<keyword evidence="3 6" id="KW-0975">Bacterial flagellum</keyword>
<evidence type="ECO:0000313" key="10">
    <source>
        <dbReference type="Proteomes" id="UP000199657"/>
    </source>
</evidence>
<dbReference type="OrthoDB" id="9804559at2"/>
<evidence type="ECO:0000256" key="2">
    <source>
        <dbReference type="ARBA" id="ARBA00009677"/>
    </source>
</evidence>
<dbReference type="InterPro" id="IPR037925">
    <property type="entry name" value="FlgE/F/G-like"/>
</dbReference>
<keyword evidence="9" id="KW-0966">Cell projection</keyword>
<dbReference type="InterPro" id="IPR053967">
    <property type="entry name" value="LlgE_F_G-like_D1"/>
</dbReference>